<dbReference type="Gene3D" id="3.40.50.1360">
    <property type="match status" value="1"/>
</dbReference>
<protein>
    <submittedName>
        <fullName evidence="6">Transcriptional regulator</fullName>
    </submittedName>
</protein>
<gene>
    <name evidence="6" type="ORF">GL300_16045</name>
</gene>
<proteinExistence type="inferred from homology"/>
<keyword evidence="4" id="KW-0804">Transcription</keyword>
<keyword evidence="3" id="KW-0238">DNA-binding</keyword>
<reference evidence="6 7" key="1">
    <citation type="submission" date="2019-11" db="EMBL/GenBank/DDBJ databases">
        <authorList>
            <person name="Dong K."/>
        </authorList>
    </citation>
    <scope>NUCLEOTIDE SEQUENCE [LARGE SCALE GENOMIC DNA]</scope>
    <source>
        <strain evidence="6 7">NBRC 112902</strain>
    </source>
</reference>
<organism evidence="6 7">
    <name type="scientific">Paracoccus litorisediminis</name>
    <dbReference type="NCBI Taxonomy" id="2006130"/>
    <lineage>
        <taxon>Bacteria</taxon>
        <taxon>Pseudomonadati</taxon>
        <taxon>Pseudomonadota</taxon>
        <taxon>Alphaproteobacteria</taxon>
        <taxon>Rhodobacterales</taxon>
        <taxon>Paracoccaceae</taxon>
        <taxon>Paracoccus</taxon>
    </lineage>
</organism>
<dbReference type="RefSeq" id="WP_155040671.1">
    <property type="nucleotide sequence ID" value="NZ_JBHGCD010000038.1"/>
</dbReference>
<dbReference type="Proteomes" id="UP000449846">
    <property type="component" value="Unassembled WGS sequence"/>
</dbReference>
<dbReference type="EMBL" id="WMIG01000010">
    <property type="protein sequence ID" value="MTH60727.1"/>
    <property type="molecule type" value="Genomic_DNA"/>
</dbReference>
<dbReference type="InterPro" id="IPR036388">
    <property type="entry name" value="WH-like_DNA-bd_sf"/>
</dbReference>
<name>A0A844HQV5_9RHOB</name>
<dbReference type="InterPro" id="IPR051054">
    <property type="entry name" value="SorC_transcr_regulators"/>
</dbReference>
<dbReference type="PANTHER" id="PTHR34294:SF1">
    <property type="entry name" value="TRANSCRIPTIONAL REGULATOR LSRR"/>
    <property type="match status" value="1"/>
</dbReference>
<evidence type="ECO:0000256" key="3">
    <source>
        <dbReference type="ARBA" id="ARBA00023125"/>
    </source>
</evidence>
<dbReference type="GO" id="GO:0030246">
    <property type="term" value="F:carbohydrate binding"/>
    <property type="evidence" value="ECO:0007669"/>
    <property type="project" value="InterPro"/>
</dbReference>
<comment type="caution">
    <text evidence="6">The sequence shown here is derived from an EMBL/GenBank/DDBJ whole genome shotgun (WGS) entry which is preliminary data.</text>
</comment>
<dbReference type="OrthoDB" id="9808171at2"/>
<evidence type="ECO:0000313" key="6">
    <source>
        <dbReference type="EMBL" id="MTH60727.1"/>
    </source>
</evidence>
<evidence type="ECO:0000259" key="5">
    <source>
        <dbReference type="Pfam" id="PF04198"/>
    </source>
</evidence>
<evidence type="ECO:0000256" key="4">
    <source>
        <dbReference type="ARBA" id="ARBA00023163"/>
    </source>
</evidence>
<keyword evidence="7" id="KW-1185">Reference proteome</keyword>
<comment type="similarity">
    <text evidence="1">Belongs to the SorC transcriptional regulatory family.</text>
</comment>
<dbReference type="SUPFAM" id="SSF100950">
    <property type="entry name" value="NagB/RpiA/CoA transferase-like"/>
    <property type="match status" value="1"/>
</dbReference>
<accession>A0A844HQV5</accession>
<evidence type="ECO:0000313" key="7">
    <source>
        <dbReference type="Proteomes" id="UP000449846"/>
    </source>
</evidence>
<sequence>MLNKDFPQADAFTVEVCWHYFVNELTQAQIAKAMGVTRLRVNQAIQRARALGLVKVEIDSPFLPRFDLQDQLQERFGLARALVAPANPEHYDYHNACGAALAAYMAERLQAGEWRRIGVSWGMTLQSAINRMMQQSLPELEVISMIGGTSRGDSLNAFGIASGLAGRLGARYSLLAAPIFLAPQIDRAAFLAQEIFTEHFHKLTALDVAILTASDISERSYLIRTGLPSEVGMRDLTDAGAIGDVVCRFLDGQGQQVRTALDDCTIGIDLETLRQTPERVLAAAGPHKVAIIRAALRAGLANILITDDLTARMVLEHDARV</sequence>
<evidence type="ECO:0000256" key="1">
    <source>
        <dbReference type="ARBA" id="ARBA00010466"/>
    </source>
</evidence>
<dbReference type="Gene3D" id="1.10.10.10">
    <property type="entry name" value="Winged helix-like DNA-binding domain superfamily/Winged helix DNA-binding domain"/>
    <property type="match status" value="1"/>
</dbReference>
<dbReference type="InterPro" id="IPR007324">
    <property type="entry name" value="Sugar-bd_dom_put"/>
</dbReference>
<keyword evidence="2" id="KW-0805">Transcription regulation</keyword>
<dbReference type="Pfam" id="PF04198">
    <property type="entry name" value="Sugar-bind"/>
    <property type="match status" value="1"/>
</dbReference>
<feature type="domain" description="Sugar-binding" evidence="5">
    <location>
        <begin position="63"/>
        <end position="316"/>
    </location>
</feature>
<dbReference type="PANTHER" id="PTHR34294">
    <property type="entry name" value="TRANSCRIPTIONAL REGULATOR-RELATED"/>
    <property type="match status" value="1"/>
</dbReference>
<dbReference type="AlphaFoldDB" id="A0A844HQV5"/>
<evidence type="ECO:0000256" key="2">
    <source>
        <dbReference type="ARBA" id="ARBA00023015"/>
    </source>
</evidence>
<dbReference type="GO" id="GO:0003677">
    <property type="term" value="F:DNA binding"/>
    <property type="evidence" value="ECO:0007669"/>
    <property type="project" value="UniProtKB-KW"/>
</dbReference>
<dbReference type="InterPro" id="IPR037171">
    <property type="entry name" value="NagB/RpiA_transferase-like"/>
</dbReference>